<reference evidence="1" key="1">
    <citation type="submission" date="2021-02" db="EMBL/GenBank/DDBJ databases">
        <authorList>
            <consortium name="DOE Joint Genome Institute"/>
            <person name="Ahrendt S."/>
            <person name="Looney B.P."/>
            <person name="Miyauchi S."/>
            <person name="Morin E."/>
            <person name="Drula E."/>
            <person name="Courty P.E."/>
            <person name="Chicoki N."/>
            <person name="Fauchery L."/>
            <person name="Kohler A."/>
            <person name="Kuo A."/>
            <person name="Labutti K."/>
            <person name="Pangilinan J."/>
            <person name="Lipzen A."/>
            <person name="Riley R."/>
            <person name="Andreopoulos W."/>
            <person name="He G."/>
            <person name="Johnson J."/>
            <person name="Barry K.W."/>
            <person name="Grigoriev I.V."/>
            <person name="Nagy L."/>
            <person name="Hibbett D."/>
            <person name="Henrissat B."/>
            <person name="Matheny P.B."/>
            <person name="Labbe J."/>
            <person name="Martin F."/>
        </authorList>
    </citation>
    <scope>NUCLEOTIDE SEQUENCE</scope>
    <source>
        <strain evidence="1">FP105234-sp</strain>
    </source>
</reference>
<dbReference type="EMBL" id="MU275845">
    <property type="protein sequence ID" value="KAI0052527.1"/>
    <property type="molecule type" value="Genomic_DNA"/>
</dbReference>
<accession>A0ACB8S8Q9</accession>
<sequence>MLEDATSARAPSPVPTAVEHTREREGRIKEIASSTNLKEQPFSIYSLQEKWAIVSMTSFAAVFSPLTANIYFPAIPKLTTEFHKSTELINLTVTVYMIMQGLAPMAWGTLSDRWGRRPMFIACMVLLSLSCVGLALVPTSDYWLLLLLRGFQAAGSASTVALGAGVIGDISTPAERGGFMGIFSIGPMVGPSIGPVIGGILSQSLGWRSIFWFMCICSGICALAIALFLPETLRSIVGNGSIRPLRVYLPLVPIIGRHRGAPTDTTRPPRKPFTNPLRIFTYPDVVVLLVFNGVIYAVYYGVTASISSLFKKAYPYLNQTTTGLCFLAIGGGMLIGTLLSGKLMDRDYAAIRDAMIKKAQADSEGQIIDVNEITKSDNFPIEKARLRTAPIHLALFIGCVLGYGWALQAKVNLAVPLILQMIMGLTVVSIMNIITTLLVDLMPSQGSSITACNNMVRCLLGAGLVSVIDIIIKALGAGWTYIVLGGGCILVSPLLIVVLRWGPVWREQRRVSTAAANPDKAKAKEEKTDIN</sequence>
<comment type="caution">
    <text evidence="1">The sequence shown here is derived from an EMBL/GenBank/DDBJ whole genome shotgun (WGS) entry which is preliminary data.</text>
</comment>
<keyword evidence="2" id="KW-1185">Reference proteome</keyword>
<name>A0ACB8S8Q9_9AGAM</name>
<proteinExistence type="predicted"/>
<evidence type="ECO:0000313" key="2">
    <source>
        <dbReference type="Proteomes" id="UP000814033"/>
    </source>
</evidence>
<dbReference type="Proteomes" id="UP000814033">
    <property type="component" value="Unassembled WGS sequence"/>
</dbReference>
<reference evidence="1" key="2">
    <citation type="journal article" date="2022" name="New Phytol.">
        <title>Evolutionary transition to the ectomycorrhizal habit in the genomes of a hyperdiverse lineage of mushroom-forming fungi.</title>
        <authorList>
            <person name="Looney B."/>
            <person name="Miyauchi S."/>
            <person name="Morin E."/>
            <person name="Drula E."/>
            <person name="Courty P.E."/>
            <person name="Kohler A."/>
            <person name="Kuo A."/>
            <person name="LaButti K."/>
            <person name="Pangilinan J."/>
            <person name="Lipzen A."/>
            <person name="Riley R."/>
            <person name="Andreopoulos W."/>
            <person name="He G."/>
            <person name="Johnson J."/>
            <person name="Nolan M."/>
            <person name="Tritt A."/>
            <person name="Barry K.W."/>
            <person name="Grigoriev I.V."/>
            <person name="Nagy L.G."/>
            <person name="Hibbett D."/>
            <person name="Henrissat B."/>
            <person name="Matheny P.B."/>
            <person name="Labbe J."/>
            <person name="Martin F.M."/>
        </authorList>
    </citation>
    <scope>NUCLEOTIDE SEQUENCE</scope>
    <source>
        <strain evidence="1">FP105234-sp</strain>
    </source>
</reference>
<evidence type="ECO:0000313" key="1">
    <source>
        <dbReference type="EMBL" id="KAI0052527.1"/>
    </source>
</evidence>
<protein>
    <submittedName>
        <fullName evidence="1">MFS general substrate transporter</fullName>
    </submittedName>
</protein>
<organism evidence="1 2">
    <name type="scientific">Auriscalpium vulgare</name>
    <dbReference type="NCBI Taxonomy" id="40419"/>
    <lineage>
        <taxon>Eukaryota</taxon>
        <taxon>Fungi</taxon>
        <taxon>Dikarya</taxon>
        <taxon>Basidiomycota</taxon>
        <taxon>Agaricomycotina</taxon>
        <taxon>Agaricomycetes</taxon>
        <taxon>Russulales</taxon>
        <taxon>Auriscalpiaceae</taxon>
        <taxon>Auriscalpium</taxon>
    </lineage>
</organism>
<gene>
    <name evidence="1" type="ORF">FA95DRAFT_1483485</name>
</gene>